<protein>
    <submittedName>
        <fullName evidence="8">Prolipoprotein diacylglyceryl transferase</fullName>
        <ecNumber evidence="8">2.4.99.-</ecNumber>
    </submittedName>
</protein>
<sequence length="246" mass="27798">MPEILQLGPFMLKYNWLLWAIAAVVGYSVMRYRVKKAEEVDKSVLEVLSTALLIAIITWKLSPLLLSTEIWGNPLSVLFVSGSDQGAIIGFTSAVIYTGIKCWKKGSLAWQLPDLLSYGITVMVIVYNMLSWQYGSLTALPWGISIMDPNHKYHPVNVYLILVSLPIIIWLWRRSVSSIGSGELFANFLSFFGIGLLAVSFFENQTMSVFVMSWKQLFYLVMVLCGIVLNYLIKKKQIDQLLGLEQ</sequence>
<evidence type="ECO:0000256" key="5">
    <source>
        <dbReference type="ARBA" id="ARBA00022989"/>
    </source>
</evidence>
<comment type="similarity">
    <text evidence="1">Belongs to the Lgt family.</text>
</comment>
<comment type="caution">
    <text evidence="8">The sequence shown here is derived from an EMBL/GenBank/DDBJ whole genome shotgun (WGS) entry which is preliminary data.</text>
</comment>
<keyword evidence="4 7" id="KW-0812">Transmembrane</keyword>
<keyword evidence="6 7" id="KW-0472">Membrane</keyword>
<evidence type="ECO:0000256" key="2">
    <source>
        <dbReference type="ARBA" id="ARBA00022475"/>
    </source>
</evidence>
<dbReference type="EMBL" id="JAROBY010000041">
    <property type="protein sequence ID" value="MEB4796823.1"/>
    <property type="molecule type" value="Genomic_DNA"/>
</dbReference>
<evidence type="ECO:0000256" key="1">
    <source>
        <dbReference type="ARBA" id="ARBA00007150"/>
    </source>
</evidence>
<evidence type="ECO:0000313" key="9">
    <source>
        <dbReference type="Proteomes" id="UP001355653"/>
    </source>
</evidence>
<dbReference type="EC" id="2.4.99.-" evidence="8"/>
<feature type="transmembrane region" description="Helical" evidence="7">
    <location>
        <begin position="44"/>
        <end position="66"/>
    </location>
</feature>
<keyword evidence="3 8" id="KW-0808">Transferase</keyword>
<feature type="transmembrane region" description="Helical" evidence="7">
    <location>
        <begin position="214"/>
        <end position="233"/>
    </location>
</feature>
<evidence type="ECO:0000313" key="8">
    <source>
        <dbReference type="EMBL" id="MEB4796823.1"/>
    </source>
</evidence>
<dbReference type="Proteomes" id="UP001355653">
    <property type="component" value="Unassembled WGS sequence"/>
</dbReference>
<accession>A0ABU6DGE1</accession>
<keyword evidence="5 7" id="KW-1133">Transmembrane helix</keyword>
<dbReference type="GO" id="GO:0016757">
    <property type="term" value="F:glycosyltransferase activity"/>
    <property type="evidence" value="ECO:0007669"/>
    <property type="project" value="UniProtKB-KW"/>
</dbReference>
<proteinExistence type="inferred from homology"/>
<dbReference type="InterPro" id="IPR001640">
    <property type="entry name" value="Lgt"/>
</dbReference>
<dbReference type="Pfam" id="PF01790">
    <property type="entry name" value="LGT"/>
    <property type="match status" value="1"/>
</dbReference>
<feature type="transmembrane region" description="Helical" evidence="7">
    <location>
        <begin position="184"/>
        <end position="202"/>
    </location>
</feature>
<keyword evidence="2" id="KW-1003">Cell membrane</keyword>
<gene>
    <name evidence="8" type="ORF">P5G65_23245</name>
</gene>
<keyword evidence="9" id="KW-1185">Reference proteome</keyword>
<dbReference type="PANTHER" id="PTHR30589:SF0">
    <property type="entry name" value="PHOSPHATIDYLGLYCEROL--PROLIPOPROTEIN DIACYLGLYCERYL TRANSFERASE"/>
    <property type="match status" value="1"/>
</dbReference>
<keyword evidence="8" id="KW-0328">Glycosyltransferase</keyword>
<feature type="transmembrane region" description="Helical" evidence="7">
    <location>
        <begin position="154"/>
        <end position="172"/>
    </location>
</feature>
<feature type="transmembrane region" description="Helical" evidence="7">
    <location>
        <begin position="86"/>
        <end position="103"/>
    </location>
</feature>
<organism evidence="8 9">
    <name type="scientific">Paenibacillus chondroitinus</name>
    <dbReference type="NCBI Taxonomy" id="59842"/>
    <lineage>
        <taxon>Bacteria</taxon>
        <taxon>Bacillati</taxon>
        <taxon>Bacillota</taxon>
        <taxon>Bacilli</taxon>
        <taxon>Bacillales</taxon>
        <taxon>Paenibacillaceae</taxon>
        <taxon>Paenibacillus</taxon>
    </lineage>
</organism>
<dbReference type="PANTHER" id="PTHR30589">
    <property type="entry name" value="PROLIPOPROTEIN DIACYLGLYCERYL TRANSFERASE"/>
    <property type="match status" value="1"/>
</dbReference>
<feature type="transmembrane region" description="Helical" evidence="7">
    <location>
        <begin position="115"/>
        <end position="134"/>
    </location>
</feature>
<evidence type="ECO:0000256" key="3">
    <source>
        <dbReference type="ARBA" id="ARBA00022679"/>
    </source>
</evidence>
<dbReference type="RefSeq" id="WP_127455248.1">
    <property type="nucleotide sequence ID" value="NZ_JAROBY010000041.1"/>
</dbReference>
<evidence type="ECO:0000256" key="7">
    <source>
        <dbReference type="SAM" id="Phobius"/>
    </source>
</evidence>
<feature type="transmembrane region" description="Helical" evidence="7">
    <location>
        <begin position="16"/>
        <end position="32"/>
    </location>
</feature>
<evidence type="ECO:0000256" key="6">
    <source>
        <dbReference type="ARBA" id="ARBA00023136"/>
    </source>
</evidence>
<evidence type="ECO:0000256" key="4">
    <source>
        <dbReference type="ARBA" id="ARBA00022692"/>
    </source>
</evidence>
<reference evidence="8 9" key="1">
    <citation type="submission" date="2023-03" db="EMBL/GenBank/DDBJ databases">
        <title>Bacillus Genome Sequencing.</title>
        <authorList>
            <person name="Dunlap C."/>
        </authorList>
    </citation>
    <scope>NUCLEOTIDE SEQUENCE [LARGE SCALE GENOMIC DNA]</scope>
    <source>
        <strain evidence="8 9">NRS-1351</strain>
    </source>
</reference>
<name>A0ABU6DGE1_9BACL</name>